<dbReference type="SUPFAM" id="SSF56935">
    <property type="entry name" value="Porins"/>
    <property type="match status" value="1"/>
</dbReference>
<evidence type="ECO:0000256" key="10">
    <source>
        <dbReference type="ARBA" id="ARBA00023237"/>
    </source>
</evidence>
<keyword evidence="4 11" id="KW-1134">Transmembrane beta strand</keyword>
<keyword evidence="8 11" id="KW-0472">Membrane</keyword>
<dbReference type="GO" id="GO:0044718">
    <property type="term" value="P:siderophore transmembrane transport"/>
    <property type="evidence" value="ECO:0007669"/>
    <property type="project" value="TreeGrafter"/>
</dbReference>
<organism evidence="16 17">
    <name type="scientific">Citrobacter amalonaticus</name>
    <dbReference type="NCBI Taxonomy" id="35703"/>
    <lineage>
        <taxon>Bacteria</taxon>
        <taxon>Pseudomonadati</taxon>
        <taxon>Pseudomonadota</taxon>
        <taxon>Gammaproteobacteria</taxon>
        <taxon>Enterobacterales</taxon>
        <taxon>Enterobacteriaceae</taxon>
        <taxon>Citrobacter</taxon>
    </lineage>
</organism>
<feature type="domain" description="TonB-dependent receptor-like beta-barrel" evidence="14">
    <location>
        <begin position="318"/>
        <end position="736"/>
    </location>
</feature>
<keyword evidence="13" id="KW-1133">Transmembrane helix</keyword>
<keyword evidence="6" id="KW-0732">Signal</keyword>
<evidence type="ECO:0000256" key="6">
    <source>
        <dbReference type="ARBA" id="ARBA00022729"/>
    </source>
</evidence>
<evidence type="ECO:0000256" key="13">
    <source>
        <dbReference type="SAM" id="Phobius"/>
    </source>
</evidence>
<evidence type="ECO:0000256" key="3">
    <source>
        <dbReference type="ARBA" id="ARBA00022448"/>
    </source>
</evidence>
<evidence type="ECO:0000256" key="5">
    <source>
        <dbReference type="ARBA" id="ARBA00022692"/>
    </source>
</evidence>
<keyword evidence="10 11" id="KW-0998">Cell outer membrane</keyword>
<dbReference type="CDD" id="cd01347">
    <property type="entry name" value="ligand_gated_channel"/>
    <property type="match status" value="1"/>
</dbReference>
<dbReference type="GO" id="GO:0015344">
    <property type="term" value="F:siderophore uptake transmembrane transporter activity"/>
    <property type="evidence" value="ECO:0007669"/>
    <property type="project" value="TreeGrafter"/>
</dbReference>
<dbReference type="OrthoDB" id="5332150at2"/>
<evidence type="ECO:0000256" key="2">
    <source>
        <dbReference type="ARBA" id="ARBA00008143"/>
    </source>
</evidence>
<proteinExistence type="inferred from homology"/>
<dbReference type="Pfam" id="PF07715">
    <property type="entry name" value="Plug"/>
    <property type="match status" value="1"/>
</dbReference>
<evidence type="ECO:0000259" key="14">
    <source>
        <dbReference type="Pfam" id="PF00593"/>
    </source>
</evidence>
<keyword evidence="7 12" id="KW-0798">TonB box</keyword>
<comment type="similarity">
    <text evidence="2">Belongs to the TonB-dependent receptor family. Hemoglobin/haptoglobin binding protein subfamily.</text>
</comment>
<dbReference type="Pfam" id="PF00593">
    <property type="entry name" value="TonB_dep_Rec_b-barrel"/>
    <property type="match status" value="1"/>
</dbReference>
<keyword evidence="9 16" id="KW-0675">Receptor</keyword>
<dbReference type="Gene3D" id="2.170.130.10">
    <property type="entry name" value="TonB-dependent receptor, plug domain"/>
    <property type="match status" value="1"/>
</dbReference>
<dbReference type="PROSITE" id="PS52016">
    <property type="entry name" value="TONB_DEPENDENT_REC_3"/>
    <property type="match status" value="1"/>
</dbReference>
<dbReference type="GO" id="GO:0009279">
    <property type="term" value="C:cell outer membrane"/>
    <property type="evidence" value="ECO:0007669"/>
    <property type="project" value="UniProtKB-SubCell"/>
</dbReference>
<dbReference type="InterPro" id="IPR037066">
    <property type="entry name" value="Plug_dom_sf"/>
</dbReference>
<reference evidence="16 17" key="1">
    <citation type="submission" date="2018-01" db="EMBL/GenBank/DDBJ databases">
        <title>Complete genome sequences of 14 Citrobacter spp. isolated from plant in Canada.</title>
        <authorList>
            <person name="Bhandare S.G."/>
            <person name="Colavecchio A."/>
            <person name="Jeukens J."/>
            <person name="Emond-Rheault J.-G."/>
            <person name="Freschi L."/>
            <person name="Hamel J."/>
            <person name="Kukavica-Ibrulj I."/>
            <person name="Levesque R."/>
            <person name="Goodridge L."/>
        </authorList>
    </citation>
    <scope>NUCLEOTIDE SEQUENCE [LARGE SCALE GENOMIC DNA]</scope>
    <source>
        <strain evidence="16 17">S1285</strain>
    </source>
</reference>
<name>A0A2S4RTI3_CITAM</name>
<sequence length="775" mass="86080">MSRSYSSERMPSSNRVDFNSRTASASITFPALIIVIAQFFPLRLPSIKNDYHYPNQNIQKYYCKKGVDHRMKVLNSSRLCLGAALFLNNAVICETLAAEPDKEEQIIVQATRSTTSTESSPRTVTIISSQQIAERPGYAGIQSLLAEIPGIQFVRSGGLGGQIMMRGFNSNEGRMVLAIDGDRYEGRNTLQFNMLDPSAIERIEVIRGPASALYGSDAMTGVINIVTRRAKIDADQPFALTPTLRAAQWNSVNNLYGGRAELSGGGNGFDVMVGSSYQHANDYNTPEGKAHNSDSQSKAVDFNIGYRPGELSRWELSGRFVDVDTGRAGGLDAAPGYPNRLVSESPIIERYLRLAYEDKRASWLADQWESTLYRRDFRTDIYQMNRNPKTQAYTVQQIQVYSPEVWGGHLTAQKQLDDHAVSYGGDFWYSDTKGRKTHTKAYKPSGAQVSQTPWVPMERDTSTTNIGLFANDNWAISDSFNLNSALRGDTVLVDIGSPTRMEQQIQKDAFAGKTSQKHYALTGSLGGVWRMTPQWHLVGNLSRGFHAPSAQSMVLTSVAGTVKTLPNPELKPETNITAELGLRWYGDRHQISLTGWQSEYDNLITLVPINNSGLNQRQNVAKATLRGLELEGQTYFNQYWSSRYSLATLWGANDTANQPLPAISPLTASVSLRYDRSDWYSEAIVTAVQGRKRIDKKQERETAGFVNVNLYAGAHLDAWLGDRFTGWKLAAGVENLFDATQTPPSGTENIRLPQTYTNPLVEPGRAFVLKLTVDY</sequence>
<evidence type="ECO:0000259" key="15">
    <source>
        <dbReference type="Pfam" id="PF07715"/>
    </source>
</evidence>
<dbReference type="InterPro" id="IPR000531">
    <property type="entry name" value="Beta-barrel_TonB"/>
</dbReference>
<keyword evidence="5 11" id="KW-0812">Transmembrane</keyword>
<keyword evidence="3 11" id="KW-0813">Transport</keyword>
<comment type="subcellular location">
    <subcellularLocation>
        <location evidence="1 11">Cell outer membrane</location>
        <topology evidence="1 11">Multi-pass membrane protein</topology>
    </subcellularLocation>
</comment>
<accession>A0A2S4RTI3</accession>
<dbReference type="PANTHER" id="PTHR30069:SF29">
    <property type="entry name" value="HEMOGLOBIN AND HEMOGLOBIN-HAPTOGLOBIN-BINDING PROTEIN 1-RELATED"/>
    <property type="match status" value="1"/>
</dbReference>
<evidence type="ECO:0000256" key="1">
    <source>
        <dbReference type="ARBA" id="ARBA00004571"/>
    </source>
</evidence>
<dbReference type="InterPro" id="IPR036942">
    <property type="entry name" value="Beta-barrel_TonB_sf"/>
</dbReference>
<evidence type="ECO:0000256" key="7">
    <source>
        <dbReference type="ARBA" id="ARBA00023077"/>
    </source>
</evidence>
<dbReference type="Proteomes" id="UP000237003">
    <property type="component" value="Unassembled WGS sequence"/>
</dbReference>
<comment type="caution">
    <text evidence="16">The sequence shown here is derived from an EMBL/GenBank/DDBJ whole genome shotgun (WGS) entry which is preliminary data.</text>
</comment>
<evidence type="ECO:0000256" key="12">
    <source>
        <dbReference type="RuleBase" id="RU003357"/>
    </source>
</evidence>
<dbReference type="PANTHER" id="PTHR30069">
    <property type="entry name" value="TONB-DEPENDENT OUTER MEMBRANE RECEPTOR"/>
    <property type="match status" value="1"/>
</dbReference>
<gene>
    <name evidence="16" type="ORF">C3430_20895</name>
</gene>
<dbReference type="AlphaFoldDB" id="A0A2S4RTI3"/>
<feature type="domain" description="TonB-dependent receptor plug" evidence="15">
    <location>
        <begin position="118"/>
        <end position="222"/>
    </location>
</feature>
<dbReference type="Gene3D" id="2.40.170.20">
    <property type="entry name" value="TonB-dependent receptor, beta-barrel domain"/>
    <property type="match status" value="1"/>
</dbReference>
<evidence type="ECO:0000256" key="8">
    <source>
        <dbReference type="ARBA" id="ARBA00023136"/>
    </source>
</evidence>
<dbReference type="EMBL" id="PQLX01000008">
    <property type="protein sequence ID" value="POU63154.1"/>
    <property type="molecule type" value="Genomic_DNA"/>
</dbReference>
<evidence type="ECO:0000256" key="11">
    <source>
        <dbReference type="PROSITE-ProRule" id="PRU01360"/>
    </source>
</evidence>
<evidence type="ECO:0000313" key="16">
    <source>
        <dbReference type="EMBL" id="POU63154.1"/>
    </source>
</evidence>
<evidence type="ECO:0000256" key="4">
    <source>
        <dbReference type="ARBA" id="ARBA00022452"/>
    </source>
</evidence>
<protein>
    <submittedName>
        <fullName evidence="16">TonB-dependent receptor</fullName>
    </submittedName>
</protein>
<evidence type="ECO:0000313" key="17">
    <source>
        <dbReference type="Proteomes" id="UP000237003"/>
    </source>
</evidence>
<dbReference type="InterPro" id="IPR012910">
    <property type="entry name" value="Plug_dom"/>
</dbReference>
<dbReference type="InterPro" id="IPR039426">
    <property type="entry name" value="TonB-dep_rcpt-like"/>
</dbReference>
<feature type="transmembrane region" description="Helical" evidence="13">
    <location>
        <begin position="21"/>
        <end position="40"/>
    </location>
</feature>
<evidence type="ECO:0000256" key="9">
    <source>
        <dbReference type="ARBA" id="ARBA00023170"/>
    </source>
</evidence>